<evidence type="ECO:0008006" key="4">
    <source>
        <dbReference type="Google" id="ProtNLM"/>
    </source>
</evidence>
<proteinExistence type="predicted"/>
<dbReference type="EMBL" id="JAJJMB010002072">
    <property type="protein sequence ID" value="KAI3953116.1"/>
    <property type="molecule type" value="Genomic_DNA"/>
</dbReference>
<dbReference type="Pfam" id="PF02458">
    <property type="entry name" value="Transferase"/>
    <property type="match status" value="1"/>
</dbReference>
<accession>A0AAD4TB07</accession>
<protein>
    <recommendedName>
        <fullName evidence="4">Transferase</fullName>
    </recommendedName>
</protein>
<dbReference type="PANTHER" id="PTHR31896:SF43">
    <property type="entry name" value="PROTEIN ENHANCED PSEUDOMONAS SUSCEPTIBILITY 1"/>
    <property type="match status" value="1"/>
</dbReference>
<dbReference type="InterPro" id="IPR051283">
    <property type="entry name" value="Sec_Metabolite_Acyltrans"/>
</dbReference>
<reference evidence="2" key="1">
    <citation type="submission" date="2022-04" db="EMBL/GenBank/DDBJ databases">
        <title>A functionally conserved STORR gene fusion in Papaver species that diverged 16.8 million years ago.</title>
        <authorList>
            <person name="Catania T."/>
        </authorList>
    </citation>
    <scope>NUCLEOTIDE SEQUENCE</scope>
    <source>
        <strain evidence="2">S-188037</strain>
    </source>
</reference>
<dbReference type="Proteomes" id="UP001202328">
    <property type="component" value="Unassembled WGS sequence"/>
</dbReference>
<evidence type="ECO:0000313" key="2">
    <source>
        <dbReference type="EMBL" id="KAI3953116.1"/>
    </source>
</evidence>
<dbReference type="AlphaFoldDB" id="A0AAD4TB07"/>
<evidence type="ECO:0000256" key="1">
    <source>
        <dbReference type="ARBA" id="ARBA00022679"/>
    </source>
</evidence>
<dbReference type="Gene3D" id="3.30.559.10">
    <property type="entry name" value="Chloramphenicol acetyltransferase-like domain"/>
    <property type="match status" value="2"/>
</dbReference>
<dbReference type="PANTHER" id="PTHR31896">
    <property type="entry name" value="FAMILY REGULATORY PROTEIN, PUTATIVE (AFU_ORTHOLOGUE AFUA_3G14730)-RELATED"/>
    <property type="match status" value="1"/>
</dbReference>
<dbReference type="GO" id="GO:0016740">
    <property type="term" value="F:transferase activity"/>
    <property type="evidence" value="ECO:0007669"/>
    <property type="project" value="UniProtKB-KW"/>
</dbReference>
<evidence type="ECO:0000313" key="3">
    <source>
        <dbReference type="Proteomes" id="UP001202328"/>
    </source>
</evidence>
<comment type="caution">
    <text evidence="2">The sequence shown here is derived from an EMBL/GenBank/DDBJ whole genome shotgun (WGS) entry which is preliminary data.</text>
</comment>
<dbReference type="InterPro" id="IPR023213">
    <property type="entry name" value="CAT-like_dom_sf"/>
</dbReference>
<keyword evidence="1" id="KW-0808">Transferase</keyword>
<gene>
    <name evidence="2" type="ORF">MKW98_020311</name>
</gene>
<organism evidence="2 3">
    <name type="scientific">Papaver atlanticum</name>
    <dbReference type="NCBI Taxonomy" id="357466"/>
    <lineage>
        <taxon>Eukaryota</taxon>
        <taxon>Viridiplantae</taxon>
        <taxon>Streptophyta</taxon>
        <taxon>Embryophyta</taxon>
        <taxon>Tracheophyta</taxon>
        <taxon>Spermatophyta</taxon>
        <taxon>Magnoliopsida</taxon>
        <taxon>Ranunculales</taxon>
        <taxon>Papaveraceae</taxon>
        <taxon>Papaveroideae</taxon>
        <taxon>Papaver</taxon>
    </lineage>
</organism>
<sequence length="481" mass="54123">MSSANVHRISITKVRPASYISTENHRRIDLNPGDLLFLRSTYMQKGLLFSKQHEEGTNDESINDKISHLKTSLSHTLDNFFPLAGRLAIEKHEDDNTLSVYINCNSEGVEFVHATADISVEDIVSPTYVPQSLIDPLFSFNGVPNYEGQSYPLLFVQITELSDGAIFIGCSANHSVCDGTSFWHFINSWSEIARSSDNHTLCAPVFERYFIKETDCPIRLPFSFADKIKAVRDTTTTEVSSPGPEGLVERCFRFTKANIAALKSKANSEIIISETQQNIVISSLQALLAHVWTAVIRCRRSLNDDYDESRELAVSLLMNNRTKLIPPLPETYFGNSLAWGIKTLKEGELVNKGFRFLASLLKEMVNSNDFEMSRNYIESWMEKPFIPGYGDDNIPGIFSNMFLARSSQWFNMYGNDFGWGRPIAVKTGINGKYYGTTTVSPGPVDGSVHIEICLPVEVFKAMENDTEFMEAFSSRPFSFNF</sequence>
<keyword evidence="3" id="KW-1185">Reference proteome</keyword>
<name>A0AAD4TB07_9MAGN</name>